<sequence>MLFLQHFVKEKSWKFFVVGCGILRKGIRHKFQQYHFQENSQNQYIDDPSLSSTTLLFINSQQSNVRITDISCFNNALTNSSSTFIFISAYSIQFNKVYVYGHNMQNYSIWTKYYDLEILSIEHQNKINLVIQQAFPIKTKGGVFSLIATIYTLFDGTFLDISAESSSVIALRTQGQGQVSLQNVEFVSVQTISSQIGNTDGCLSVQSQNSLLMLTLTNITFNQVQNVLSSSILTIYPSFNQNYIKLENIKVINCFSLMDQIMNVQFSHTTPKKNQVIIKNLMVEQKEPNFFSYLENLSALTSLEVKKIANDNTLIQFSSCQISFTSITITGIYSSSLIKIIDCPIIFLSDIFLHNIKLLNFFNLLYIGQISQIINIVRIFVIFIQTLDNYQIDNQSMIEQSDFAIKFSNQLCYQESSLKNQIYTSNTLNIKSFLSDLQAVLLEVGSLFYYNSISHKNVLSISQIQIINVECKQCLNGLIYFDLTDFLRIFIQEVFCYSNNIITSGCFVVKSQINQNNLLTIKQSEFILNKGKSGVAINAQNLRIIMNKCRFFNNSASDFGGAIYLLQKNEYFLFNQTLISNNKAKEAGGLYLYGNSSLNQSNFINSLLSLNKADLYSNNFQAIPVSLELSINQIQMYSIQNNASEKQLALKPYKMIEQGQIILAKQLKLPRKQKIINYKIYNTAQLKFVDYLTEFSLSLRNIFNEELPNIINHTCEIHQYDLERNQIIQTKFISSLLFNPSTNNFDLGSLQFSIDPYQQKTKINQILISCQSQYQKLSLSYLFVVQPLKCQLGEFYVEFGCQLCEPNQGFYSVSYNTTKCSIFDPTKFVSITSNLINLKKGYWRPTFESDIIECCFKNEEHCIGGWLVGNSLCNTGYLGGLCEECDKYNIRGQGEYFKQNQQTICQVCDEYSQTLAPFILTSIWAILSILLTLKSINNSNKLFSSLKLRQKFAKILFKLNQDHESIQIKLFLNYLWIFSSIFTFNINFAFSFGFINSTSNPSYFMANTLDCYLSQFTKYELIYIRILAMIILLGCQLMLIYIGFKIHAMITKCKLDSSIFSITIVYLYVSNYAALITQFCSVVAKRTISRIDYIQGDLTLPYGSQSHSLWVFSFILPGLGLIGFFFPFAVFFFLYLKRDELDQIQFRKHLCYLFNEYNDNNYFWEWIKLWKKAFSFSL</sequence>
<evidence type="ECO:0000256" key="4">
    <source>
        <dbReference type="ARBA" id="ARBA00022525"/>
    </source>
</evidence>
<gene>
    <name evidence="9" type="ORF">POCTA_138.1.T0500294</name>
</gene>
<feature type="transmembrane region" description="Helical" evidence="8">
    <location>
        <begin position="974"/>
        <end position="995"/>
    </location>
</feature>
<feature type="transmembrane region" description="Helical" evidence="8">
    <location>
        <begin position="1109"/>
        <end position="1136"/>
    </location>
</feature>
<reference evidence="9" key="1">
    <citation type="submission" date="2021-01" db="EMBL/GenBank/DDBJ databases">
        <authorList>
            <consortium name="Genoscope - CEA"/>
            <person name="William W."/>
        </authorList>
    </citation>
    <scope>NUCLEOTIDE SEQUENCE</scope>
</reference>
<evidence type="ECO:0008006" key="11">
    <source>
        <dbReference type="Google" id="ProtNLM"/>
    </source>
</evidence>
<keyword evidence="10" id="KW-1185">Reference proteome</keyword>
<comment type="caution">
    <text evidence="9">The sequence shown here is derived from an EMBL/GenBank/DDBJ whole genome shotgun (WGS) entry which is preliminary data.</text>
</comment>
<dbReference type="AlphaFoldDB" id="A0A8S1UV65"/>
<dbReference type="OrthoDB" id="77931at2759"/>
<keyword evidence="7" id="KW-0998">Cell outer membrane</keyword>
<dbReference type="Proteomes" id="UP000683925">
    <property type="component" value="Unassembled WGS sequence"/>
</dbReference>
<evidence type="ECO:0000256" key="7">
    <source>
        <dbReference type="ARBA" id="ARBA00023237"/>
    </source>
</evidence>
<dbReference type="GO" id="GO:0005576">
    <property type="term" value="C:extracellular region"/>
    <property type="evidence" value="ECO:0007669"/>
    <property type="project" value="UniProtKB-SubCell"/>
</dbReference>
<keyword evidence="6 8" id="KW-0472">Membrane</keyword>
<dbReference type="PANTHER" id="PTHR11319:SF35">
    <property type="entry name" value="OUTER MEMBRANE PROTEIN PMPC-RELATED"/>
    <property type="match status" value="1"/>
</dbReference>
<keyword evidence="4" id="KW-0964">Secreted</keyword>
<keyword evidence="5" id="KW-0732">Signal</keyword>
<dbReference type="PANTHER" id="PTHR11319">
    <property type="entry name" value="G PROTEIN-COUPLED RECEPTOR-RELATED"/>
    <property type="match status" value="1"/>
</dbReference>
<evidence type="ECO:0000256" key="3">
    <source>
        <dbReference type="ARBA" id="ARBA00004613"/>
    </source>
</evidence>
<organism evidence="9 10">
    <name type="scientific">Paramecium octaurelia</name>
    <dbReference type="NCBI Taxonomy" id="43137"/>
    <lineage>
        <taxon>Eukaryota</taxon>
        <taxon>Sar</taxon>
        <taxon>Alveolata</taxon>
        <taxon>Ciliophora</taxon>
        <taxon>Intramacronucleata</taxon>
        <taxon>Oligohymenophorea</taxon>
        <taxon>Peniculida</taxon>
        <taxon>Parameciidae</taxon>
        <taxon>Paramecium</taxon>
    </lineage>
</organism>
<feature type="transmembrane region" description="Helical" evidence="8">
    <location>
        <begin position="1065"/>
        <end position="1084"/>
    </location>
</feature>
<dbReference type="OMA" id="INVECKQ"/>
<evidence type="ECO:0000256" key="6">
    <source>
        <dbReference type="ARBA" id="ARBA00023136"/>
    </source>
</evidence>
<name>A0A8S1UV65_PAROT</name>
<keyword evidence="8" id="KW-0812">Transmembrane</keyword>
<feature type="transmembrane region" description="Helical" evidence="8">
    <location>
        <begin position="915"/>
        <end position="933"/>
    </location>
</feature>
<dbReference type="Pfam" id="PF02415">
    <property type="entry name" value="Chlam_PMP"/>
    <property type="match status" value="1"/>
</dbReference>
<evidence type="ECO:0000256" key="2">
    <source>
        <dbReference type="ARBA" id="ARBA00004442"/>
    </source>
</evidence>
<accession>A0A8S1UV65</accession>
<evidence type="ECO:0000256" key="1">
    <source>
        <dbReference type="ARBA" id="ARBA00004196"/>
    </source>
</evidence>
<dbReference type="InterPro" id="IPR003368">
    <property type="entry name" value="POMP_repeat"/>
</dbReference>
<proteinExistence type="predicted"/>
<evidence type="ECO:0000256" key="8">
    <source>
        <dbReference type="SAM" id="Phobius"/>
    </source>
</evidence>
<dbReference type="EMBL" id="CAJJDP010000050">
    <property type="protein sequence ID" value="CAD8167812.1"/>
    <property type="molecule type" value="Genomic_DNA"/>
</dbReference>
<comment type="subcellular location">
    <subcellularLocation>
        <location evidence="1">Cell envelope</location>
    </subcellularLocation>
    <subcellularLocation>
        <location evidence="2">Cell outer membrane</location>
    </subcellularLocation>
    <subcellularLocation>
        <location evidence="3">Secreted</location>
    </subcellularLocation>
</comment>
<protein>
    <recommendedName>
        <fullName evidence="11">Transmembrane protein</fullName>
    </recommendedName>
</protein>
<evidence type="ECO:0000313" key="9">
    <source>
        <dbReference type="EMBL" id="CAD8167812.1"/>
    </source>
</evidence>
<feature type="transmembrane region" description="Helical" evidence="8">
    <location>
        <begin position="1022"/>
        <end position="1044"/>
    </location>
</feature>
<evidence type="ECO:0000313" key="10">
    <source>
        <dbReference type="Proteomes" id="UP000683925"/>
    </source>
</evidence>
<evidence type="ECO:0000256" key="5">
    <source>
        <dbReference type="ARBA" id="ARBA00022729"/>
    </source>
</evidence>
<keyword evidence="8" id="KW-1133">Transmembrane helix</keyword>